<evidence type="ECO:0000313" key="2">
    <source>
        <dbReference type="EMBL" id="GFH40113.1"/>
    </source>
</evidence>
<accession>A0A6A0B5Z7</accession>
<keyword evidence="3" id="KW-1185">Reference proteome</keyword>
<dbReference type="Pfam" id="PF11151">
    <property type="entry name" value="DUF2929"/>
    <property type="match status" value="1"/>
</dbReference>
<evidence type="ECO:0000256" key="1">
    <source>
        <dbReference type="SAM" id="Phobius"/>
    </source>
</evidence>
<evidence type="ECO:0000313" key="3">
    <source>
        <dbReference type="Proteomes" id="UP000475928"/>
    </source>
</evidence>
<evidence type="ECO:0008006" key="4">
    <source>
        <dbReference type="Google" id="ProtNLM"/>
    </source>
</evidence>
<reference evidence="2 3" key="1">
    <citation type="submission" date="2020-02" db="EMBL/GenBank/DDBJ databases">
        <title>Draft genome sequence of Lactococcus sp. Hs20B0-1.</title>
        <authorList>
            <person name="Noda S."/>
            <person name="Yuki M."/>
            <person name="Ohkuma M."/>
        </authorList>
    </citation>
    <scope>NUCLEOTIDE SEQUENCE [LARGE SCALE GENOMIC DNA]</scope>
    <source>
        <strain evidence="2 3">Hs20B0-1</strain>
    </source>
</reference>
<dbReference type="RefSeq" id="WP_172355362.1">
    <property type="nucleotide sequence ID" value="NZ_BLLH01000002.1"/>
</dbReference>
<gene>
    <name evidence="2" type="ORF">Hs20B_05110</name>
</gene>
<keyword evidence="1" id="KW-1133">Transmembrane helix</keyword>
<name>A0A6A0B5Z7_9LACT</name>
<dbReference type="AlphaFoldDB" id="A0A6A0B5Z7"/>
<keyword evidence="1" id="KW-0812">Transmembrane</keyword>
<comment type="caution">
    <text evidence="2">The sequence shown here is derived from an EMBL/GenBank/DDBJ whole genome shotgun (WGS) entry which is preliminary data.</text>
</comment>
<protein>
    <recommendedName>
        <fullName evidence="4">DUF2929 domain-containing protein</fullName>
    </recommendedName>
</protein>
<dbReference type="InterPro" id="IPR021324">
    <property type="entry name" value="DUF2929"/>
</dbReference>
<proteinExistence type="predicted"/>
<organism evidence="2 3">
    <name type="scientific">Pseudolactococcus insecticola</name>
    <dbReference type="NCBI Taxonomy" id="2709158"/>
    <lineage>
        <taxon>Bacteria</taxon>
        <taxon>Bacillati</taxon>
        <taxon>Bacillota</taxon>
        <taxon>Bacilli</taxon>
        <taxon>Lactobacillales</taxon>
        <taxon>Streptococcaceae</taxon>
        <taxon>Pseudolactococcus</taxon>
    </lineage>
</organism>
<keyword evidence="1" id="KW-0472">Membrane</keyword>
<dbReference type="EMBL" id="BLLH01000002">
    <property type="protein sequence ID" value="GFH40113.1"/>
    <property type="molecule type" value="Genomic_DNA"/>
</dbReference>
<dbReference type="Proteomes" id="UP000475928">
    <property type="component" value="Unassembled WGS sequence"/>
</dbReference>
<feature type="transmembrane region" description="Helical" evidence="1">
    <location>
        <begin position="34"/>
        <end position="55"/>
    </location>
</feature>
<sequence>MKFIVLLFWSLILGEVAGFIITKLNDADMQTGLIAIISLAFAVFIFLLSKVGLIAPAKAK</sequence>